<evidence type="ECO:0000256" key="11">
    <source>
        <dbReference type="ARBA" id="ARBA00022723"/>
    </source>
</evidence>
<comment type="catalytic activity">
    <reaction evidence="21">
        <text>(6R)-5,10-methylenetetrahydrofolyl-(gamma-L-Glu)(n) + L-glutamate + ATP = (6R)-5,10-methylenetetrahydrofolyl-(gamma-L-Glu)(n+1) + ADP + phosphate + H(+)</text>
        <dbReference type="Rhea" id="RHEA:51912"/>
        <dbReference type="Rhea" id="RHEA-COMP:13257"/>
        <dbReference type="Rhea" id="RHEA-COMP:13258"/>
        <dbReference type="ChEBI" id="CHEBI:15378"/>
        <dbReference type="ChEBI" id="CHEBI:29985"/>
        <dbReference type="ChEBI" id="CHEBI:30616"/>
        <dbReference type="ChEBI" id="CHEBI:43474"/>
        <dbReference type="ChEBI" id="CHEBI:136572"/>
        <dbReference type="ChEBI" id="CHEBI:456216"/>
        <dbReference type="EC" id="6.3.2.17"/>
    </reaction>
</comment>
<comment type="catalytic activity">
    <reaction evidence="19">
        <text>(6S)-5,6,7,8-tetrahydrofolyl-(gamma-L-Glu)(n) + L-glutamate + ATP = (6S)-5,6,7,8-tetrahydrofolyl-(gamma-L-Glu)(n+1) + ADP + phosphate + H(+)</text>
        <dbReference type="Rhea" id="RHEA:10580"/>
        <dbReference type="Rhea" id="RHEA-COMP:14738"/>
        <dbReference type="Rhea" id="RHEA-COMP:14740"/>
        <dbReference type="ChEBI" id="CHEBI:15378"/>
        <dbReference type="ChEBI" id="CHEBI:29985"/>
        <dbReference type="ChEBI" id="CHEBI:30616"/>
        <dbReference type="ChEBI" id="CHEBI:43474"/>
        <dbReference type="ChEBI" id="CHEBI:141005"/>
        <dbReference type="ChEBI" id="CHEBI:456216"/>
        <dbReference type="EC" id="6.3.2.17"/>
    </reaction>
</comment>
<dbReference type="KEGG" id="tvi:Thivi_0914"/>
<evidence type="ECO:0000256" key="19">
    <source>
        <dbReference type="ARBA" id="ARBA00047493"/>
    </source>
</evidence>
<dbReference type="InterPro" id="IPR036565">
    <property type="entry name" value="Mur-like_cat_sf"/>
</dbReference>
<dbReference type="UniPathway" id="UPA00077">
    <property type="reaction ID" value="UER00157"/>
</dbReference>
<comment type="function">
    <text evidence="2">Functions in two distinct reactions of the de novo folate biosynthetic pathway. Catalyzes the addition of a glutamate residue to dihydropteroate (7,8-dihydropteroate or H2Pte) to form dihydrofolate (7,8-dihydrofolate monoglutamate or H2Pte-Glu). Also catalyzes successive additions of L-glutamate to tetrahydrofolate or 10-formyltetrahydrofolate or 5,10-methylenetetrahydrofolate, leading to folylpolyglutamate derivatives.</text>
</comment>
<comment type="catalytic activity">
    <reaction evidence="20">
        <text>10-formyltetrahydrofolyl-(gamma-L-Glu)(n) + L-glutamate + ATP = 10-formyltetrahydrofolyl-(gamma-L-Glu)(n+1) + ADP + phosphate + H(+)</text>
        <dbReference type="Rhea" id="RHEA:51904"/>
        <dbReference type="Rhea" id="RHEA-COMP:13088"/>
        <dbReference type="Rhea" id="RHEA-COMP:14300"/>
        <dbReference type="ChEBI" id="CHEBI:15378"/>
        <dbReference type="ChEBI" id="CHEBI:29985"/>
        <dbReference type="ChEBI" id="CHEBI:30616"/>
        <dbReference type="ChEBI" id="CHEBI:43474"/>
        <dbReference type="ChEBI" id="CHEBI:134413"/>
        <dbReference type="ChEBI" id="CHEBI:456216"/>
        <dbReference type="EC" id="6.3.2.17"/>
    </reaction>
</comment>
<dbReference type="EMBL" id="CP003154">
    <property type="protein sequence ID" value="AFL72949.1"/>
    <property type="molecule type" value="Genomic_DNA"/>
</dbReference>
<evidence type="ECO:0000313" key="27">
    <source>
        <dbReference type="Proteomes" id="UP000006062"/>
    </source>
</evidence>
<organism evidence="26 27">
    <name type="scientific">Thiocystis violascens (strain ATCC 17096 / DSM 198 / 6111)</name>
    <name type="common">Chromatium violascens</name>
    <dbReference type="NCBI Taxonomy" id="765911"/>
    <lineage>
        <taxon>Bacteria</taxon>
        <taxon>Pseudomonadati</taxon>
        <taxon>Pseudomonadota</taxon>
        <taxon>Gammaproteobacteria</taxon>
        <taxon>Chromatiales</taxon>
        <taxon>Chromatiaceae</taxon>
        <taxon>Thiocystis</taxon>
    </lineage>
</organism>
<dbReference type="STRING" id="765911.Thivi_0914"/>
<evidence type="ECO:0000256" key="1">
    <source>
        <dbReference type="ARBA" id="ARBA00001946"/>
    </source>
</evidence>
<keyword evidence="12 23" id="KW-0547">Nucleotide-binding</keyword>
<dbReference type="GO" id="GO:0004326">
    <property type="term" value="F:tetrahydrofolylpolyglutamate synthase activity"/>
    <property type="evidence" value="ECO:0007669"/>
    <property type="project" value="UniProtKB-EC"/>
</dbReference>
<name>I3Y7I1_THIV6</name>
<dbReference type="Pfam" id="PF02875">
    <property type="entry name" value="Mur_ligase_C"/>
    <property type="match status" value="1"/>
</dbReference>
<protein>
    <recommendedName>
        <fullName evidence="9">Dihydrofolate synthase/folylpolyglutamate synthase</fullName>
        <ecNumber evidence="7">6.3.2.12</ecNumber>
        <ecNumber evidence="8">6.3.2.17</ecNumber>
    </recommendedName>
    <alternativeName>
        <fullName evidence="18">Folylpoly-gamma-glutamate synthetase-dihydrofolate synthetase</fullName>
    </alternativeName>
    <alternativeName>
        <fullName evidence="16">Folylpolyglutamate synthetase</fullName>
    </alternativeName>
    <alternativeName>
        <fullName evidence="17">Tetrahydrofolylpolyglutamate synthase</fullName>
    </alternativeName>
</protein>
<evidence type="ECO:0000259" key="24">
    <source>
        <dbReference type="Pfam" id="PF02875"/>
    </source>
</evidence>
<accession>I3Y7I1</accession>
<comment type="pathway">
    <text evidence="4">Cofactor biosynthesis; tetrahydrofolylpolyglutamate biosynthesis.</text>
</comment>
<evidence type="ECO:0000256" key="5">
    <source>
        <dbReference type="ARBA" id="ARBA00008276"/>
    </source>
</evidence>
<evidence type="ECO:0000256" key="4">
    <source>
        <dbReference type="ARBA" id="ARBA00005150"/>
    </source>
</evidence>
<evidence type="ECO:0000256" key="3">
    <source>
        <dbReference type="ARBA" id="ARBA00004799"/>
    </source>
</evidence>
<dbReference type="PANTHER" id="PTHR11136:SF0">
    <property type="entry name" value="DIHYDROFOLATE SYNTHETASE-RELATED"/>
    <property type="match status" value="1"/>
</dbReference>
<evidence type="ECO:0000256" key="9">
    <source>
        <dbReference type="ARBA" id="ARBA00019357"/>
    </source>
</evidence>
<dbReference type="GO" id="GO:0046656">
    <property type="term" value="P:folic acid biosynthetic process"/>
    <property type="evidence" value="ECO:0007669"/>
    <property type="project" value="UniProtKB-KW"/>
</dbReference>
<dbReference type="GO" id="GO:0046872">
    <property type="term" value="F:metal ion binding"/>
    <property type="evidence" value="ECO:0007669"/>
    <property type="project" value="UniProtKB-KW"/>
</dbReference>
<reference evidence="26 27" key="1">
    <citation type="submission" date="2012-06" db="EMBL/GenBank/DDBJ databases">
        <title>Complete sequence of Thiocystis violascens DSM 198.</title>
        <authorList>
            <consortium name="US DOE Joint Genome Institute"/>
            <person name="Lucas S."/>
            <person name="Han J."/>
            <person name="Lapidus A."/>
            <person name="Cheng J.-F."/>
            <person name="Goodwin L."/>
            <person name="Pitluck S."/>
            <person name="Peters L."/>
            <person name="Ovchinnikova G."/>
            <person name="Teshima H."/>
            <person name="Detter J.C."/>
            <person name="Han C."/>
            <person name="Tapia R."/>
            <person name="Land M."/>
            <person name="Hauser L."/>
            <person name="Kyrpides N."/>
            <person name="Ivanova N."/>
            <person name="Pagani I."/>
            <person name="Vogl K."/>
            <person name="Liu Z."/>
            <person name="Frigaard N.-U."/>
            <person name="Bryant D."/>
            <person name="Woyke T."/>
        </authorList>
    </citation>
    <scope>NUCLEOTIDE SEQUENCE [LARGE SCALE GENOMIC DNA]</scope>
    <source>
        <strain evidence="27">ATCC 17096 / DSM 198 / 6111</strain>
    </source>
</reference>
<evidence type="ECO:0000256" key="12">
    <source>
        <dbReference type="ARBA" id="ARBA00022741"/>
    </source>
</evidence>
<dbReference type="Proteomes" id="UP000006062">
    <property type="component" value="Chromosome"/>
</dbReference>
<evidence type="ECO:0000256" key="13">
    <source>
        <dbReference type="ARBA" id="ARBA00022840"/>
    </source>
</evidence>
<comment type="subunit">
    <text evidence="6">Monomer.</text>
</comment>
<proteinExistence type="inferred from homology"/>
<dbReference type="InterPro" id="IPR036615">
    <property type="entry name" value="Mur_ligase_C_dom_sf"/>
</dbReference>
<gene>
    <name evidence="26" type="ordered locus">Thivi_0914</name>
</gene>
<evidence type="ECO:0000256" key="23">
    <source>
        <dbReference type="PIRNR" id="PIRNR001563"/>
    </source>
</evidence>
<comment type="pathway">
    <text evidence="3">Cofactor biosynthesis; tetrahydrofolate biosynthesis; 7,8-dihydrofolate from 2-amino-4-hydroxy-6-hydroxymethyl-7,8-dihydropteridine diphosphate and 4-aminobenzoate: step 2/2.</text>
</comment>
<dbReference type="EC" id="6.3.2.17" evidence="8"/>
<keyword evidence="27" id="KW-1185">Reference proteome</keyword>
<dbReference type="OrthoDB" id="9809356at2"/>
<evidence type="ECO:0000256" key="6">
    <source>
        <dbReference type="ARBA" id="ARBA00011245"/>
    </source>
</evidence>
<dbReference type="Gene3D" id="3.90.190.20">
    <property type="entry name" value="Mur ligase, C-terminal domain"/>
    <property type="match status" value="1"/>
</dbReference>
<evidence type="ECO:0000256" key="7">
    <source>
        <dbReference type="ARBA" id="ARBA00013023"/>
    </source>
</evidence>
<evidence type="ECO:0000256" key="22">
    <source>
        <dbReference type="ARBA" id="ARBA00049161"/>
    </source>
</evidence>
<dbReference type="NCBIfam" id="NF008101">
    <property type="entry name" value="PRK10846.1"/>
    <property type="match status" value="1"/>
</dbReference>
<evidence type="ECO:0000256" key="16">
    <source>
        <dbReference type="ARBA" id="ARBA00030048"/>
    </source>
</evidence>
<evidence type="ECO:0000256" key="14">
    <source>
        <dbReference type="ARBA" id="ARBA00022842"/>
    </source>
</evidence>
<evidence type="ECO:0000256" key="8">
    <source>
        <dbReference type="ARBA" id="ARBA00013025"/>
    </source>
</evidence>
<keyword evidence="14" id="KW-0460">Magnesium</keyword>
<keyword evidence="10 23" id="KW-0436">Ligase</keyword>
<dbReference type="SUPFAM" id="SSF53623">
    <property type="entry name" value="MurD-like peptide ligases, catalytic domain"/>
    <property type="match status" value="1"/>
</dbReference>
<dbReference type="GO" id="GO:0005737">
    <property type="term" value="C:cytoplasm"/>
    <property type="evidence" value="ECO:0007669"/>
    <property type="project" value="TreeGrafter"/>
</dbReference>
<dbReference type="PANTHER" id="PTHR11136">
    <property type="entry name" value="FOLYLPOLYGLUTAMATE SYNTHASE-RELATED"/>
    <property type="match status" value="1"/>
</dbReference>
<evidence type="ECO:0000256" key="18">
    <source>
        <dbReference type="ARBA" id="ARBA00032510"/>
    </source>
</evidence>
<dbReference type="SUPFAM" id="SSF53244">
    <property type="entry name" value="MurD-like peptide ligases, peptide-binding domain"/>
    <property type="match status" value="1"/>
</dbReference>
<evidence type="ECO:0000259" key="25">
    <source>
        <dbReference type="Pfam" id="PF08245"/>
    </source>
</evidence>
<dbReference type="HOGENOM" id="CLU_015869_1_0_6"/>
<dbReference type="AlphaFoldDB" id="I3Y7I1"/>
<sequence>MTRRFETLDDWLDWQASLHPKTIELGLARVAAVWKRLGPTPPPFPVITVGGTNGKGSCVAMIESMAEAAGYRCACYTSPHLLRYNERVRIAGEPVSDESLCDAFARVDRARGDTTLTYFEFGTLAALDLFVRYGPDLAVLEVGLGGRLDAVNLLDADVSVVTSIGRDHTAWLGETLDAIAVEKAGIFRAGRPAVMGQRDAPVRLREEAVRLAAAPLQLGREIDHETADNGWIWKGAGGERLALPLPTLRGAFQLNNAAAAIAALACLRERLPVPVNALRAGLQRARLAGRFQVIPGAPTWILDVAHNGAAAQALATNLRAFACPGQLRAVLAVLSDKEPEAIAKPLLPFVAQWFLTQSDDPRAMPADRLAARLDTVLGASSGGCFAETEHALDAALSASDPGDCLLVVGSFTTVSQALRRFRGGNRDER</sequence>
<dbReference type="FunFam" id="3.40.1190.10:FF:000004">
    <property type="entry name" value="Dihydrofolate synthase/folylpolyglutamate synthase"/>
    <property type="match status" value="1"/>
</dbReference>
<dbReference type="GO" id="GO:0046654">
    <property type="term" value="P:tetrahydrofolate biosynthetic process"/>
    <property type="evidence" value="ECO:0007669"/>
    <property type="project" value="UniProtKB-UniPathway"/>
</dbReference>
<evidence type="ECO:0000256" key="17">
    <source>
        <dbReference type="ARBA" id="ARBA00030592"/>
    </source>
</evidence>
<evidence type="ECO:0000256" key="10">
    <source>
        <dbReference type="ARBA" id="ARBA00022598"/>
    </source>
</evidence>
<dbReference type="GO" id="GO:0005524">
    <property type="term" value="F:ATP binding"/>
    <property type="evidence" value="ECO:0007669"/>
    <property type="project" value="UniProtKB-KW"/>
</dbReference>
<dbReference type="PIRSF" id="PIRSF001563">
    <property type="entry name" value="Folylpolyglu_synth"/>
    <property type="match status" value="1"/>
</dbReference>
<feature type="domain" description="Mur ligase central" evidence="25">
    <location>
        <begin position="49"/>
        <end position="263"/>
    </location>
</feature>
<evidence type="ECO:0000256" key="15">
    <source>
        <dbReference type="ARBA" id="ARBA00022909"/>
    </source>
</evidence>
<keyword evidence="15" id="KW-0289">Folate biosynthesis</keyword>
<dbReference type="InterPro" id="IPR013221">
    <property type="entry name" value="Mur_ligase_cen"/>
</dbReference>
<evidence type="ECO:0000313" key="26">
    <source>
        <dbReference type="EMBL" id="AFL72949.1"/>
    </source>
</evidence>
<dbReference type="Gene3D" id="3.40.1190.10">
    <property type="entry name" value="Mur-like, catalytic domain"/>
    <property type="match status" value="1"/>
</dbReference>
<dbReference type="EC" id="6.3.2.12" evidence="7"/>
<dbReference type="InterPro" id="IPR001645">
    <property type="entry name" value="Folylpolyglutamate_synth"/>
</dbReference>
<comment type="catalytic activity">
    <reaction evidence="22">
        <text>7,8-dihydropteroate + L-glutamate + ATP = 7,8-dihydrofolate + ADP + phosphate + H(+)</text>
        <dbReference type="Rhea" id="RHEA:23584"/>
        <dbReference type="ChEBI" id="CHEBI:15378"/>
        <dbReference type="ChEBI" id="CHEBI:17839"/>
        <dbReference type="ChEBI" id="CHEBI:29985"/>
        <dbReference type="ChEBI" id="CHEBI:30616"/>
        <dbReference type="ChEBI" id="CHEBI:43474"/>
        <dbReference type="ChEBI" id="CHEBI:57451"/>
        <dbReference type="ChEBI" id="CHEBI:456216"/>
        <dbReference type="EC" id="6.3.2.12"/>
    </reaction>
</comment>
<dbReference type="Pfam" id="PF08245">
    <property type="entry name" value="Mur_ligase_M"/>
    <property type="match status" value="1"/>
</dbReference>
<keyword evidence="13 23" id="KW-0067">ATP-binding</keyword>
<dbReference type="InterPro" id="IPR004101">
    <property type="entry name" value="Mur_ligase_C"/>
</dbReference>
<evidence type="ECO:0000256" key="20">
    <source>
        <dbReference type="ARBA" id="ARBA00047808"/>
    </source>
</evidence>
<comment type="cofactor">
    <cofactor evidence="1">
        <name>Mg(2+)</name>
        <dbReference type="ChEBI" id="CHEBI:18420"/>
    </cofactor>
</comment>
<evidence type="ECO:0000256" key="2">
    <source>
        <dbReference type="ARBA" id="ARBA00002714"/>
    </source>
</evidence>
<evidence type="ECO:0000256" key="21">
    <source>
        <dbReference type="ARBA" id="ARBA00049035"/>
    </source>
</evidence>
<comment type="similarity">
    <text evidence="5 23">Belongs to the folylpolyglutamate synthase family.</text>
</comment>
<dbReference type="NCBIfam" id="TIGR01499">
    <property type="entry name" value="folC"/>
    <property type="match status" value="1"/>
</dbReference>
<feature type="domain" description="Mur ligase C-terminal" evidence="24">
    <location>
        <begin position="289"/>
        <end position="411"/>
    </location>
</feature>
<keyword evidence="11" id="KW-0479">Metal-binding</keyword>
<dbReference type="eggNOG" id="COG0285">
    <property type="taxonomic scope" value="Bacteria"/>
</dbReference>
<dbReference type="RefSeq" id="WP_014777437.1">
    <property type="nucleotide sequence ID" value="NC_018012.1"/>
</dbReference>
<dbReference type="GO" id="GO:0008841">
    <property type="term" value="F:dihydrofolate synthase activity"/>
    <property type="evidence" value="ECO:0007669"/>
    <property type="project" value="UniProtKB-EC"/>
</dbReference>